<reference evidence="2" key="1">
    <citation type="submission" date="2018-05" db="EMBL/GenBank/DDBJ databases">
        <authorList>
            <person name="Lanie J.A."/>
            <person name="Ng W.-L."/>
            <person name="Kazmierczak K.M."/>
            <person name="Andrzejewski T.M."/>
            <person name="Davidsen T.M."/>
            <person name="Wayne K.J."/>
            <person name="Tettelin H."/>
            <person name="Glass J.I."/>
            <person name="Rusch D."/>
            <person name="Podicherti R."/>
            <person name="Tsui H.-C.T."/>
            <person name="Winkler M.E."/>
        </authorList>
    </citation>
    <scope>NUCLEOTIDE SEQUENCE</scope>
</reference>
<dbReference type="EMBL" id="UINC01211439">
    <property type="protein sequence ID" value="SVE35334.1"/>
    <property type="molecule type" value="Genomic_DNA"/>
</dbReference>
<evidence type="ECO:0000313" key="2">
    <source>
        <dbReference type="EMBL" id="SVE35334.1"/>
    </source>
</evidence>
<dbReference type="SUPFAM" id="SSF52949">
    <property type="entry name" value="Macro domain-like"/>
    <property type="match status" value="1"/>
</dbReference>
<gene>
    <name evidence="2" type="ORF">METZ01_LOCUS488188</name>
</gene>
<evidence type="ECO:0000259" key="1">
    <source>
        <dbReference type="Pfam" id="PF02789"/>
    </source>
</evidence>
<dbReference type="AlphaFoldDB" id="A0A383CTC8"/>
<sequence>VEIELAISNDPVQIETEAVIVDIFEDSVALTNTTMAADIALNNAISTLINDGEIKGKRDEVTVIHTIGKLPARRIVVVGLGKQKDISAEIVRRAAGTVFRKLRGLGVKNVHTTLLAVGDLGVEESAQAIVEGGLLGLYKFTRHFSKDTENTLEKMTLTVLPQELPEKTSDQANDDPENLISRSLSRGRIIADATS</sequence>
<accession>A0A383CTC8</accession>
<dbReference type="Pfam" id="PF02789">
    <property type="entry name" value="Peptidase_M17_N"/>
    <property type="match status" value="1"/>
</dbReference>
<dbReference type="Gene3D" id="3.40.220.10">
    <property type="entry name" value="Leucine Aminopeptidase, subunit E, domain 1"/>
    <property type="match status" value="1"/>
</dbReference>
<proteinExistence type="predicted"/>
<feature type="non-terminal residue" evidence="2">
    <location>
        <position position="1"/>
    </location>
</feature>
<dbReference type="GO" id="GO:0006508">
    <property type="term" value="P:proteolysis"/>
    <property type="evidence" value="ECO:0007669"/>
    <property type="project" value="InterPro"/>
</dbReference>
<organism evidence="2">
    <name type="scientific">marine metagenome</name>
    <dbReference type="NCBI Taxonomy" id="408172"/>
    <lineage>
        <taxon>unclassified sequences</taxon>
        <taxon>metagenomes</taxon>
        <taxon>ecological metagenomes</taxon>
    </lineage>
</organism>
<dbReference type="InterPro" id="IPR043472">
    <property type="entry name" value="Macro_dom-like"/>
</dbReference>
<feature type="non-terminal residue" evidence="2">
    <location>
        <position position="195"/>
    </location>
</feature>
<dbReference type="GO" id="GO:0070006">
    <property type="term" value="F:metalloaminopeptidase activity"/>
    <property type="evidence" value="ECO:0007669"/>
    <property type="project" value="InterPro"/>
</dbReference>
<protein>
    <recommendedName>
        <fullName evidence="1">Peptidase M17 leucyl aminopeptidase N-terminal domain-containing protein</fullName>
    </recommendedName>
</protein>
<feature type="domain" description="Peptidase M17 leucyl aminopeptidase N-terminal" evidence="1">
    <location>
        <begin position="21"/>
        <end position="142"/>
    </location>
</feature>
<name>A0A383CTC8_9ZZZZ</name>
<dbReference type="InterPro" id="IPR008283">
    <property type="entry name" value="Peptidase_M17_N"/>
</dbReference>